<dbReference type="SUPFAM" id="SSF81901">
    <property type="entry name" value="HCP-like"/>
    <property type="match status" value="1"/>
</dbReference>
<proteinExistence type="predicted"/>
<dbReference type="Gene3D" id="1.25.40.10">
    <property type="entry name" value="Tetratricopeptide repeat domain"/>
    <property type="match status" value="1"/>
</dbReference>
<evidence type="ECO:0000313" key="2">
    <source>
        <dbReference type="Proteomes" id="UP000195667"/>
    </source>
</evidence>
<dbReference type="InterPro" id="IPR011990">
    <property type="entry name" value="TPR-like_helical_dom_sf"/>
</dbReference>
<organism evidence="1 2">
    <name type="scientific">Crenothrix polyspora</name>
    <dbReference type="NCBI Taxonomy" id="360316"/>
    <lineage>
        <taxon>Bacteria</taxon>
        <taxon>Pseudomonadati</taxon>
        <taxon>Pseudomonadota</taxon>
        <taxon>Gammaproteobacteria</taxon>
        <taxon>Methylococcales</taxon>
        <taxon>Crenotrichaceae</taxon>
        <taxon>Crenothrix</taxon>
    </lineage>
</organism>
<gene>
    <name evidence="1" type="ORF">CRENPOLYSF1_230040</name>
</gene>
<protein>
    <submittedName>
        <fullName evidence="1">Uncharacterized protein</fullName>
    </submittedName>
</protein>
<dbReference type="Proteomes" id="UP000195667">
    <property type="component" value="Unassembled WGS sequence"/>
</dbReference>
<dbReference type="EMBL" id="FUKI01000097">
    <property type="protein sequence ID" value="SJM92021.1"/>
    <property type="molecule type" value="Genomic_DNA"/>
</dbReference>
<evidence type="ECO:0000313" key="1">
    <source>
        <dbReference type="EMBL" id="SJM92021.1"/>
    </source>
</evidence>
<dbReference type="AlphaFoldDB" id="A0A1R4H7L4"/>
<sequence length="145" mass="15951">MDETSNSNDRAQFLYEEGMRYNWRGPDSGANAAVARASFEQATRLRHPRAMRELAEMMFVGSGGAKEQERALQLKFHAARLGEIEALEELSALLGSYAEEQVKPSERNRAELAAKKAEQAGELLHYLGSYIAGLAPLSHLSVGQA</sequence>
<dbReference type="RefSeq" id="WP_087143210.1">
    <property type="nucleotide sequence ID" value="NZ_FUKI01000097.1"/>
</dbReference>
<reference evidence="2" key="1">
    <citation type="submission" date="2017-02" db="EMBL/GenBank/DDBJ databases">
        <authorList>
            <person name="Daims H."/>
        </authorList>
    </citation>
    <scope>NUCLEOTIDE SEQUENCE [LARGE SCALE GENOMIC DNA]</scope>
</reference>
<name>A0A1R4H7L4_9GAMM</name>
<accession>A0A1R4H7L4</accession>
<keyword evidence="2" id="KW-1185">Reference proteome</keyword>